<evidence type="ECO:0000256" key="4">
    <source>
        <dbReference type="ARBA" id="ARBA00022568"/>
    </source>
</evidence>
<comment type="similarity">
    <text evidence="13">Belongs to the MICU1 family. MICU1 subfamily.</text>
</comment>
<dbReference type="OrthoDB" id="186625at2759"/>
<keyword evidence="6" id="KW-0677">Repeat</keyword>
<keyword evidence="5" id="KW-0479">Metal-binding</keyword>
<dbReference type="eggNOG" id="KOG2643">
    <property type="taxonomic scope" value="Eukaryota"/>
</dbReference>
<feature type="region of interest" description="Disordered" evidence="14">
    <location>
        <begin position="337"/>
        <end position="357"/>
    </location>
</feature>
<gene>
    <name evidence="16" type="ORF">Bathy08g01820</name>
</gene>
<evidence type="ECO:0000256" key="5">
    <source>
        <dbReference type="ARBA" id="ARBA00022723"/>
    </source>
</evidence>
<evidence type="ECO:0000256" key="13">
    <source>
        <dbReference type="ARBA" id="ARBA00038333"/>
    </source>
</evidence>
<dbReference type="Proteomes" id="UP000198341">
    <property type="component" value="Chromosome 8"/>
</dbReference>
<dbReference type="STRING" id="41875.K8EHP4"/>
<dbReference type="GO" id="GO:0005509">
    <property type="term" value="F:calcium ion binding"/>
    <property type="evidence" value="ECO:0007669"/>
    <property type="project" value="InterPro"/>
</dbReference>
<dbReference type="GO" id="GO:1990246">
    <property type="term" value="C:uniplex complex"/>
    <property type="evidence" value="ECO:0007669"/>
    <property type="project" value="TreeGrafter"/>
</dbReference>
<keyword evidence="3" id="KW-0813">Transport</keyword>
<dbReference type="SMART" id="SM00054">
    <property type="entry name" value="EFh"/>
    <property type="match status" value="4"/>
</dbReference>
<feature type="compositionally biased region" description="Low complexity" evidence="14">
    <location>
        <begin position="343"/>
        <end position="354"/>
    </location>
</feature>
<dbReference type="InterPro" id="IPR002048">
    <property type="entry name" value="EF_hand_dom"/>
</dbReference>
<dbReference type="Gene3D" id="1.10.238.10">
    <property type="entry name" value="EF-hand"/>
    <property type="match status" value="2"/>
</dbReference>
<evidence type="ECO:0000256" key="3">
    <source>
        <dbReference type="ARBA" id="ARBA00022448"/>
    </source>
</evidence>
<name>K8EHP4_9CHLO</name>
<dbReference type="InterPro" id="IPR018247">
    <property type="entry name" value="EF_Hand_1_Ca_BS"/>
</dbReference>
<feature type="domain" description="EF-hand" evidence="15">
    <location>
        <begin position="486"/>
        <end position="520"/>
    </location>
</feature>
<protein>
    <recommendedName>
        <fullName evidence="15">EF-hand domain-containing protein</fullName>
    </recommendedName>
</protein>
<evidence type="ECO:0000256" key="6">
    <source>
        <dbReference type="ARBA" id="ARBA00022737"/>
    </source>
</evidence>
<evidence type="ECO:0000259" key="15">
    <source>
        <dbReference type="PROSITE" id="PS50222"/>
    </source>
</evidence>
<dbReference type="PROSITE" id="PS00018">
    <property type="entry name" value="EF_HAND_1"/>
    <property type="match status" value="2"/>
</dbReference>
<keyword evidence="8" id="KW-0106">Calcium</keyword>
<evidence type="ECO:0000256" key="2">
    <source>
        <dbReference type="ARBA" id="ARBA00004569"/>
    </source>
</evidence>
<reference evidence="16 17" key="1">
    <citation type="submission" date="2011-10" db="EMBL/GenBank/DDBJ databases">
        <authorList>
            <person name="Genoscope - CEA"/>
        </authorList>
    </citation>
    <scope>NUCLEOTIDE SEQUENCE [LARGE SCALE GENOMIC DNA]</scope>
    <source>
        <strain evidence="16 17">RCC 1105</strain>
    </source>
</reference>
<evidence type="ECO:0000256" key="11">
    <source>
        <dbReference type="ARBA" id="ARBA00023128"/>
    </source>
</evidence>
<dbReference type="GO" id="GO:0005758">
    <property type="term" value="C:mitochondrial intermembrane space"/>
    <property type="evidence" value="ECO:0007669"/>
    <property type="project" value="UniProtKB-SubCell"/>
</dbReference>
<evidence type="ECO:0000256" key="7">
    <source>
        <dbReference type="ARBA" id="ARBA00022792"/>
    </source>
</evidence>
<dbReference type="PANTHER" id="PTHR12294:SF1">
    <property type="entry name" value="CALCIUM UPTAKE PROTEIN 1, MITOCHONDRIAL"/>
    <property type="match status" value="1"/>
</dbReference>
<dbReference type="Pfam" id="PF13202">
    <property type="entry name" value="EF-hand_5"/>
    <property type="match status" value="3"/>
</dbReference>
<keyword evidence="9" id="KW-0809">Transit peptide</keyword>
<evidence type="ECO:0000256" key="1">
    <source>
        <dbReference type="ARBA" id="ARBA00004273"/>
    </source>
</evidence>
<organism evidence="16 17">
    <name type="scientific">Bathycoccus prasinos</name>
    <dbReference type="NCBI Taxonomy" id="41875"/>
    <lineage>
        <taxon>Eukaryota</taxon>
        <taxon>Viridiplantae</taxon>
        <taxon>Chlorophyta</taxon>
        <taxon>Mamiellophyceae</taxon>
        <taxon>Mamiellales</taxon>
        <taxon>Bathycoccaceae</taxon>
        <taxon>Bathycoccus</taxon>
    </lineage>
</organism>
<evidence type="ECO:0000313" key="16">
    <source>
        <dbReference type="EMBL" id="CCO17541.1"/>
    </source>
</evidence>
<dbReference type="SUPFAM" id="SSF47473">
    <property type="entry name" value="EF-hand"/>
    <property type="match status" value="2"/>
</dbReference>
<evidence type="ECO:0000256" key="9">
    <source>
        <dbReference type="ARBA" id="ARBA00022946"/>
    </source>
</evidence>
<dbReference type="PROSITE" id="PS50222">
    <property type="entry name" value="EF_HAND_2"/>
    <property type="match status" value="2"/>
</dbReference>
<dbReference type="EMBL" id="FO082271">
    <property type="protein sequence ID" value="CCO17541.1"/>
    <property type="molecule type" value="Genomic_DNA"/>
</dbReference>
<dbReference type="InterPro" id="IPR039800">
    <property type="entry name" value="MICU1/2/3"/>
</dbReference>
<keyword evidence="4" id="KW-0109">Calcium transport</keyword>
<accession>K8EHP4</accession>
<evidence type="ECO:0000313" key="17">
    <source>
        <dbReference type="Proteomes" id="UP000198341"/>
    </source>
</evidence>
<evidence type="ECO:0000256" key="8">
    <source>
        <dbReference type="ARBA" id="ARBA00022837"/>
    </source>
</evidence>
<dbReference type="AlphaFoldDB" id="K8EHP4"/>
<feature type="domain" description="EF-hand" evidence="15">
    <location>
        <begin position="256"/>
        <end position="291"/>
    </location>
</feature>
<proteinExistence type="inferred from homology"/>
<dbReference type="GO" id="GO:0051560">
    <property type="term" value="P:mitochondrial calcium ion homeostasis"/>
    <property type="evidence" value="ECO:0007669"/>
    <property type="project" value="TreeGrafter"/>
</dbReference>
<evidence type="ECO:0000256" key="12">
    <source>
        <dbReference type="ARBA" id="ARBA00023136"/>
    </source>
</evidence>
<keyword evidence="10" id="KW-0406">Ion transport</keyword>
<evidence type="ECO:0000256" key="10">
    <source>
        <dbReference type="ARBA" id="ARBA00023065"/>
    </source>
</evidence>
<comment type="subcellular location">
    <subcellularLocation>
        <location evidence="1">Mitochondrion inner membrane</location>
    </subcellularLocation>
    <subcellularLocation>
        <location evidence="2">Mitochondrion intermembrane space</location>
    </subcellularLocation>
</comment>
<dbReference type="GO" id="GO:0036444">
    <property type="term" value="P:calcium import into the mitochondrion"/>
    <property type="evidence" value="ECO:0007669"/>
    <property type="project" value="TreeGrafter"/>
</dbReference>
<keyword evidence="7" id="KW-0999">Mitochondrion inner membrane</keyword>
<dbReference type="KEGG" id="bpg:Bathy08g01820"/>
<dbReference type="GeneID" id="19014161"/>
<evidence type="ECO:0000256" key="14">
    <source>
        <dbReference type="SAM" id="MobiDB-lite"/>
    </source>
</evidence>
<sequence length="520" mass="59282">MNRMLMLLSRDVGGKRITLRIRDTHFHHHRALHPSLLLAPTFSSSLSSTSGNKTNSNPFNGGKEEHILRGLAAGTIGVALFMTSAECERSSDEKAFDDDADDNEWFLLKRAKEFVSQLTGGANTLGGVSLVSDEYRREVFFAYENRLREHSNLDKVFAYFASGKNARGETMMTKEDLIRSAIPVYQKTNIRSGSLEGEVVSEEEVEGKDVTETNVLKSKKNRSFVGGERIAAYFDTNNDGMINFPEFVFFTTLMKLSDEQILKEFLKADVDGNGALDAHEFAMMMRRMRSSSKNVKADFLMSRTGVNIDQGNLDVIGNGIYNHFFKKKKNKSKIERWFGRGGNTSNSDDSNTSNESKYDLGRKITLGEFRAFLNEIGDTLVDMEFSHYDEENNGWISSRDLAYALITRSNAAKIHDYLGIARALSDEDNCCSREQFRDFIRVLRRSDSFERKIKEEKNGEVTREHFIELFRECNKENKGKRFEYKKLLEMTDILFRIFDADGNGSISIDELNEVRRLVSR</sequence>
<dbReference type="PANTHER" id="PTHR12294">
    <property type="entry name" value="EF HAND DOMAIN FAMILY A1,A2-RELATED"/>
    <property type="match status" value="1"/>
</dbReference>
<dbReference type="RefSeq" id="XP_007511420.1">
    <property type="nucleotide sequence ID" value="XM_007511358.1"/>
</dbReference>
<keyword evidence="12" id="KW-0472">Membrane</keyword>
<dbReference type="InterPro" id="IPR011992">
    <property type="entry name" value="EF-hand-dom_pair"/>
</dbReference>
<keyword evidence="17" id="KW-1185">Reference proteome</keyword>
<keyword evidence="11" id="KW-0496">Mitochondrion</keyword>